<evidence type="ECO:0000313" key="2">
    <source>
        <dbReference type="EMBL" id="MBW0551993.1"/>
    </source>
</evidence>
<evidence type="ECO:0000256" key="1">
    <source>
        <dbReference type="SAM" id="SignalP"/>
    </source>
</evidence>
<accession>A0A9Q3IX75</accession>
<organism evidence="2 3">
    <name type="scientific">Austropuccinia psidii MF-1</name>
    <dbReference type="NCBI Taxonomy" id="1389203"/>
    <lineage>
        <taxon>Eukaryota</taxon>
        <taxon>Fungi</taxon>
        <taxon>Dikarya</taxon>
        <taxon>Basidiomycota</taxon>
        <taxon>Pucciniomycotina</taxon>
        <taxon>Pucciniomycetes</taxon>
        <taxon>Pucciniales</taxon>
        <taxon>Sphaerophragmiaceae</taxon>
        <taxon>Austropuccinia</taxon>
    </lineage>
</organism>
<dbReference type="AlphaFoldDB" id="A0A9Q3IX75"/>
<protein>
    <submittedName>
        <fullName evidence="2">Uncharacterized protein</fullName>
    </submittedName>
</protein>
<reference evidence="2" key="1">
    <citation type="submission" date="2021-03" db="EMBL/GenBank/DDBJ databases">
        <title>Draft genome sequence of rust myrtle Austropuccinia psidii MF-1, a brazilian biotype.</title>
        <authorList>
            <person name="Quecine M.C."/>
            <person name="Pachon D.M.R."/>
            <person name="Bonatelli M.L."/>
            <person name="Correr F.H."/>
            <person name="Franceschini L.M."/>
            <person name="Leite T.F."/>
            <person name="Margarido G.R.A."/>
            <person name="Almeida C.A."/>
            <person name="Ferrarezi J.A."/>
            <person name="Labate C.A."/>
        </authorList>
    </citation>
    <scope>NUCLEOTIDE SEQUENCE</scope>
    <source>
        <strain evidence="2">MF-1</strain>
    </source>
</reference>
<comment type="caution">
    <text evidence="2">The sequence shown here is derived from an EMBL/GenBank/DDBJ whole genome shotgun (WGS) entry which is preliminary data.</text>
</comment>
<proteinExistence type="predicted"/>
<gene>
    <name evidence="2" type="ORF">O181_091708</name>
</gene>
<feature type="chain" id="PRO_5040170212" evidence="1">
    <location>
        <begin position="35"/>
        <end position="212"/>
    </location>
</feature>
<keyword evidence="3" id="KW-1185">Reference proteome</keyword>
<feature type="signal peptide" evidence="1">
    <location>
        <begin position="1"/>
        <end position="34"/>
    </location>
</feature>
<keyword evidence="1" id="KW-0732">Signal</keyword>
<dbReference type="Proteomes" id="UP000765509">
    <property type="component" value="Unassembled WGS sequence"/>
</dbReference>
<sequence length="212" mass="23213">MTSAPPPDHLTPFPFLLSCTNWLLQQLLVISASGQCFVCFTQDMLPIQQSQISNHPSIRFRMPAQSSPPLTMPTLRQFPIDVSALKILPLPHTHLILSAAYHAYAPAAPYRYVSFPATPCPNSTILMLPHTHLIPSAAYHAYAPTVPCRYAPPATPCPHSTILMLPHACLILSAAYHAYAPAAPCRYVSPQPSLRFHAPASFSLLLTMLTLP</sequence>
<name>A0A9Q3IX75_9BASI</name>
<dbReference type="EMBL" id="AVOT02058010">
    <property type="protein sequence ID" value="MBW0551993.1"/>
    <property type="molecule type" value="Genomic_DNA"/>
</dbReference>
<evidence type="ECO:0000313" key="3">
    <source>
        <dbReference type="Proteomes" id="UP000765509"/>
    </source>
</evidence>